<dbReference type="Proteomes" id="UP001430584">
    <property type="component" value="Unassembled WGS sequence"/>
</dbReference>
<comment type="caution">
    <text evidence="2">The sequence shown here is derived from an EMBL/GenBank/DDBJ whole genome shotgun (WGS) entry which is preliminary data.</text>
</comment>
<keyword evidence="3" id="KW-1185">Reference proteome</keyword>
<dbReference type="EMBL" id="JAJVCZ030000002">
    <property type="protein sequence ID" value="KAL0263150.1"/>
    <property type="molecule type" value="Genomic_DNA"/>
</dbReference>
<sequence>MPERRGDYHQLAGPTGAWVVPPNRKRKAEDLFGDDDDNNNKAAILKTWPGRAAADIFLPPSAGAAGGAFFANPAAIRAVAAARRHVADRFPNPRPVATRNDKNGGNKRRCVAQATLHHHLRPLQSCFADVDEVARPPVPVRGVSGGLPPAVGPRDGGLVFRMWPGREFRLGERGQRKRRGVPAPLVGLEGVDGEVGGWVVERGSAGVVLVEKGEEEMERERAERALVMGWVGGVVAEEGRLRAEWEEARAGCPDWAELLAARARA</sequence>
<proteinExistence type="predicted"/>
<reference evidence="2 3" key="1">
    <citation type="submission" date="2024-02" db="EMBL/GenBank/DDBJ databases">
        <title>De novo assembly and annotation of 12 fungi associated with fruit tree decline syndrome in Ontario, Canada.</title>
        <authorList>
            <person name="Sulman M."/>
            <person name="Ellouze W."/>
            <person name="Ilyukhin E."/>
        </authorList>
    </citation>
    <scope>NUCLEOTIDE SEQUENCE [LARGE SCALE GENOMIC DNA]</scope>
    <source>
        <strain evidence="2 3">FDS-637</strain>
    </source>
</reference>
<dbReference type="RefSeq" id="XP_066636179.1">
    <property type="nucleotide sequence ID" value="XM_066773612.1"/>
</dbReference>
<evidence type="ECO:0000313" key="3">
    <source>
        <dbReference type="Proteomes" id="UP001430584"/>
    </source>
</evidence>
<protein>
    <submittedName>
        <fullName evidence="2">Uncharacterized protein</fullName>
    </submittedName>
</protein>
<evidence type="ECO:0000313" key="2">
    <source>
        <dbReference type="EMBL" id="KAL0263150.1"/>
    </source>
</evidence>
<feature type="region of interest" description="Disordered" evidence="1">
    <location>
        <begin position="1"/>
        <end position="39"/>
    </location>
</feature>
<accession>A0ABR3CRA9</accession>
<dbReference type="GeneID" id="92006211"/>
<evidence type="ECO:0000256" key="1">
    <source>
        <dbReference type="SAM" id="MobiDB-lite"/>
    </source>
</evidence>
<gene>
    <name evidence="2" type="ORF">SLS55_002126</name>
</gene>
<name>A0ABR3CRA9_9PEZI</name>
<organism evidence="2 3">
    <name type="scientific">Diplodia seriata</name>
    <dbReference type="NCBI Taxonomy" id="420778"/>
    <lineage>
        <taxon>Eukaryota</taxon>
        <taxon>Fungi</taxon>
        <taxon>Dikarya</taxon>
        <taxon>Ascomycota</taxon>
        <taxon>Pezizomycotina</taxon>
        <taxon>Dothideomycetes</taxon>
        <taxon>Dothideomycetes incertae sedis</taxon>
        <taxon>Botryosphaeriales</taxon>
        <taxon>Botryosphaeriaceae</taxon>
        <taxon>Diplodia</taxon>
    </lineage>
</organism>